<reference evidence="1 2" key="1">
    <citation type="journal article" date="2013" name="PLoS ONE">
        <title>Genomic and secretomic analyses reveal unique features of the lignocellulolytic enzyme system of Penicillium decumbens.</title>
        <authorList>
            <person name="Liu G."/>
            <person name="Zhang L."/>
            <person name="Wei X."/>
            <person name="Zou G."/>
            <person name="Qin Y."/>
            <person name="Ma L."/>
            <person name="Li J."/>
            <person name="Zheng H."/>
            <person name="Wang S."/>
            <person name="Wang C."/>
            <person name="Xun L."/>
            <person name="Zhao G.-P."/>
            <person name="Zhou Z."/>
            <person name="Qu Y."/>
        </authorList>
    </citation>
    <scope>NUCLEOTIDE SEQUENCE [LARGE SCALE GENOMIC DNA]</scope>
    <source>
        <strain evidence="2">114-2 / CGMCC 5302</strain>
    </source>
</reference>
<dbReference type="EMBL" id="KB644414">
    <property type="protein sequence ID" value="EPS32311.1"/>
    <property type="molecule type" value="Genomic_DNA"/>
</dbReference>
<gene>
    <name evidence="1" type="ORF">PDE_07271</name>
</gene>
<organism evidence="1 2">
    <name type="scientific">Penicillium oxalicum (strain 114-2 / CGMCC 5302)</name>
    <name type="common">Penicillium decumbens</name>
    <dbReference type="NCBI Taxonomy" id="933388"/>
    <lineage>
        <taxon>Eukaryota</taxon>
        <taxon>Fungi</taxon>
        <taxon>Dikarya</taxon>
        <taxon>Ascomycota</taxon>
        <taxon>Pezizomycotina</taxon>
        <taxon>Eurotiomycetes</taxon>
        <taxon>Eurotiomycetidae</taxon>
        <taxon>Eurotiales</taxon>
        <taxon>Aspergillaceae</taxon>
        <taxon>Penicillium</taxon>
    </lineage>
</organism>
<name>S7ZU87_PENO1</name>
<protein>
    <submittedName>
        <fullName evidence="1">Uncharacterized protein</fullName>
    </submittedName>
</protein>
<accession>S7ZU87</accession>
<dbReference type="OrthoDB" id="5599753at2759"/>
<dbReference type="eggNOG" id="ENOG502S87B">
    <property type="taxonomic scope" value="Eukaryota"/>
</dbReference>
<dbReference type="AlphaFoldDB" id="S7ZU87"/>
<proteinExistence type="predicted"/>
<dbReference type="PhylomeDB" id="S7ZU87"/>
<dbReference type="Proteomes" id="UP000019376">
    <property type="component" value="Unassembled WGS sequence"/>
</dbReference>
<keyword evidence="2" id="KW-1185">Reference proteome</keyword>
<sequence>MLFRILVTASAVVSGGSAVYLYLFHQRLASRIEHHTHRGTLSSQSPRLLLVNSVPEHDFTKEHFALHDHSSKQLSRDALPKNISPDQLFTRLVRRNMTAFSRLPQAWMIRLVSTTPEELQSFKASHLGSLNFDKGDLVCGAYRVVDRSENKVEFEIKMKNVDFFHGRLALGYREIGDHIVFSSETFMWRRTEERRPMPLEKPLLQWMHETASWWLLESGVKYLMELES</sequence>
<dbReference type="HOGENOM" id="CLU_080238_1_0_1"/>
<evidence type="ECO:0000313" key="2">
    <source>
        <dbReference type="Proteomes" id="UP000019376"/>
    </source>
</evidence>
<evidence type="ECO:0000313" key="1">
    <source>
        <dbReference type="EMBL" id="EPS32311.1"/>
    </source>
</evidence>